<dbReference type="EMBL" id="SUMG01000007">
    <property type="protein sequence ID" value="NBG88405.1"/>
    <property type="molecule type" value="Genomic_DNA"/>
</dbReference>
<evidence type="ECO:0000313" key="2">
    <source>
        <dbReference type="EMBL" id="NBG88405.1"/>
    </source>
</evidence>
<gene>
    <name evidence="2" type="ORF">ISALK_07810</name>
</gene>
<name>A0AA43XK69_9CLOT</name>
<evidence type="ECO:0000256" key="1">
    <source>
        <dbReference type="SAM" id="MobiDB-lite"/>
    </source>
</evidence>
<comment type="caution">
    <text evidence="2">The sequence shown here is derived from an EMBL/GenBank/DDBJ whole genome shotgun (WGS) entry which is preliminary data.</text>
</comment>
<accession>A0AA43XK69</accession>
<proteinExistence type="predicted"/>
<reference evidence="2 3" key="1">
    <citation type="submission" date="2019-04" db="EMBL/GenBank/DDBJ databases">
        <title>Isachenkonia alkalipeptolytica gen. nov. sp. nov. a new anaerobic, alkiliphilic organothrophic bacterium capable to reduce synthesized ferrihydrite isolated from a soda lake.</title>
        <authorList>
            <person name="Toshchakov S.V."/>
            <person name="Zavarzina D.G."/>
            <person name="Zhilina T.N."/>
            <person name="Kostrikina N.A."/>
            <person name="Kublanov I.V."/>
        </authorList>
    </citation>
    <scope>NUCLEOTIDE SEQUENCE [LARGE SCALE GENOMIC DNA]</scope>
    <source>
        <strain evidence="2 3">Z-1701</strain>
    </source>
</reference>
<organism evidence="2 3">
    <name type="scientific">Isachenkonia alkalipeptolytica</name>
    <dbReference type="NCBI Taxonomy" id="2565777"/>
    <lineage>
        <taxon>Bacteria</taxon>
        <taxon>Bacillati</taxon>
        <taxon>Bacillota</taxon>
        <taxon>Clostridia</taxon>
        <taxon>Eubacteriales</taxon>
        <taxon>Clostridiaceae</taxon>
        <taxon>Isachenkonia</taxon>
    </lineage>
</organism>
<evidence type="ECO:0000313" key="3">
    <source>
        <dbReference type="Proteomes" id="UP000449710"/>
    </source>
</evidence>
<dbReference type="Proteomes" id="UP000449710">
    <property type="component" value="Unassembled WGS sequence"/>
</dbReference>
<feature type="region of interest" description="Disordered" evidence="1">
    <location>
        <begin position="44"/>
        <end position="66"/>
    </location>
</feature>
<protein>
    <submittedName>
        <fullName evidence="2">Uncharacterized protein</fullName>
    </submittedName>
</protein>
<dbReference type="AlphaFoldDB" id="A0AA43XK69"/>
<dbReference type="RefSeq" id="WP_160720929.1">
    <property type="nucleotide sequence ID" value="NZ_SUMG01000007.1"/>
</dbReference>
<sequence>MTERNVKQLTENFPQRKEIIHKNIKLSVISLTEGGIHSIIKTIEIGEKPENSTHVPGDSGGPDETP</sequence>
<keyword evidence="3" id="KW-1185">Reference proteome</keyword>